<reference evidence="2" key="1">
    <citation type="journal article" date="2020" name="Stud. Mycol.">
        <title>101 Dothideomycetes genomes: A test case for predicting lifestyles and emergence of pathogens.</title>
        <authorList>
            <person name="Haridas S."/>
            <person name="Albert R."/>
            <person name="Binder M."/>
            <person name="Bloem J."/>
            <person name="LaButti K."/>
            <person name="Salamov A."/>
            <person name="Andreopoulos B."/>
            <person name="Baker S."/>
            <person name="Barry K."/>
            <person name="Bills G."/>
            <person name="Bluhm B."/>
            <person name="Cannon C."/>
            <person name="Castanera R."/>
            <person name="Culley D."/>
            <person name="Daum C."/>
            <person name="Ezra D."/>
            <person name="Gonzalez J."/>
            <person name="Henrissat B."/>
            <person name="Kuo A."/>
            <person name="Liang C."/>
            <person name="Lipzen A."/>
            <person name="Lutzoni F."/>
            <person name="Magnuson J."/>
            <person name="Mondo S."/>
            <person name="Nolan M."/>
            <person name="Ohm R."/>
            <person name="Pangilinan J."/>
            <person name="Park H.-J."/>
            <person name="Ramirez L."/>
            <person name="Alfaro M."/>
            <person name="Sun H."/>
            <person name="Tritt A."/>
            <person name="Yoshinaga Y."/>
            <person name="Zwiers L.-H."/>
            <person name="Turgeon B."/>
            <person name="Goodwin S."/>
            <person name="Spatafora J."/>
            <person name="Crous P."/>
            <person name="Grigoriev I."/>
        </authorList>
    </citation>
    <scope>NUCLEOTIDE SEQUENCE [LARGE SCALE GENOMIC DNA]</scope>
    <source>
        <strain evidence="2">CECT 20119</strain>
    </source>
</reference>
<organism evidence="1 2">
    <name type="scientific">Elsinoe ampelina</name>
    <dbReference type="NCBI Taxonomy" id="302913"/>
    <lineage>
        <taxon>Eukaryota</taxon>
        <taxon>Fungi</taxon>
        <taxon>Dikarya</taxon>
        <taxon>Ascomycota</taxon>
        <taxon>Pezizomycotina</taxon>
        <taxon>Dothideomycetes</taxon>
        <taxon>Dothideomycetidae</taxon>
        <taxon>Myriangiales</taxon>
        <taxon>Elsinoaceae</taxon>
        <taxon>Elsinoe</taxon>
    </lineage>
</organism>
<sequence>MSLLLQARHPATCRPRRRSLQLRPSSPQSLARLASRSALIVPSPRRATIWIISSLVNAVLGDTSGRGATLASRCLISCWVETSFLSTPLAAQDTQASFWMNDNFDQVCFNTTSIRTASSPTASHRQHQWTYLHQQAALLDIDIPFCLDLAETSFYHHHHYCRFCNFYLRTLSASHTDEE</sequence>
<keyword evidence="2" id="KW-1185">Reference proteome</keyword>
<dbReference type="EMBL" id="ML992502">
    <property type="protein sequence ID" value="KAF2227021.1"/>
    <property type="molecule type" value="Genomic_DNA"/>
</dbReference>
<dbReference type="Proteomes" id="UP000799538">
    <property type="component" value="Unassembled WGS sequence"/>
</dbReference>
<accession>A0A6A6GMV8</accession>
<gene>
    <name evidence="1" type="ORF">BDZ85DRAFT_257117</name>
</gene>
<proteinExistence type="predicted"/>
<protein>
    <submittedName>
        <fullName evidence="1">Uncharacterized protein</fullName>
    </submittedName>
</protein>
<evidence type="ECO:0000313" key="2">
    <source>
        <dbReference type="Proteomes" id="UP000799538"/>
    </source>
</evidence>
<name>A0A6A6GMV8_9PEZI</name>
<dbReference type="AlphaFoldDB" id="A0A6A6GMV8"/>
<evidence type="ECO:0000313" key="1">
    <source>
        <dbReference type="EMBL" id="KAF2227021.1"/>
    </source>
</evidence>